<dbReference type="EMBL" id="UFUW01000001">
    <property type="protein sequence ID" value="SUX25737.1"/>
    <property type="molecule type" value="Genomic_DNA"/>
</dbReference>
<evidence type="ECO:0000313" key="2">
    <source>
        <dbReference type="Proteomes" id="UP000254572"/>
    </source>
</evidence>
<keyword evidence="2" id="KW-1185">Reference proteome</keyword>
<dbReference type="Proteomes" id="UP000254572">
    <property type="component" value="Unassembled WGS sequence"/>
</dbReference>
<dbReference type="InterPro" id="IPR035093">
    <property type="entry name" value="RelE/ParE_toxin_dom_sf"/>
</dbReference>
<protein>
    <submittedName>
        <fullName evidence="1">Plasmid maintenance system killer protein</fullName>
    </submittedName>
</protein>
<evidence type="ECO:0000313" key="1">
    <source>
        <dbReference type="EMBL" id="SUX25737.1"/>
    </source>
</evidence>
<sequence>MRYSIQDKKLQKLADGQPVKGYPAELGKAFRKCLNYIKAAKNIRDLQAMRSLHCEEYRDRDRRERPLYCEEYRERRESPLYCEEYRGGRERPLHCEEYRGGRERPLHCEEYRGGRERPLHCEEYRERRERSLRLNDQYRLMFLLDAEEIVICSIKKIFIRVRVP</sequence>
<reference evidence="1 2" key="1">
    <citation type="submission" date="2018-06" db="EMBL/GenBank/DDBJ databases">
        <authorList>
            <consortium name="Pathogen Informatics"/>
            <person name="Doyle S."/>
        </authorList>
    </citation>
    <scope>NUCLEOTIDE SEQUENCE [LARGE SCALE GENOMIC DNA]</scope>
    <source>
        <strain evidence="1 2">NCTC13294</strain>
    </source>
</reference>
<dbReference type="Gene3D" id="3.30.2310.20">
    <property type="entry name" value="RelE-like"/>
    <property type="match status" value="1"/>
</dbReference>
<organism evidence="1 2">
    <name type="scientific">Cardiobacterium valvarum</name>
    <dbReference type="NCBI Taxonomy" id="194702"/>
    <lineage>
        <taxon>Bacteria</taxon>
        <taxon>Pseudomonadati</taxon>
        <taxon>Pseudomonadota</taxon>
        <taxon>Gammaproteobacteria</taxon>
        <taxon>Cardiobacteriales</taxon>
        <taxon>Cardiobacteriaceae</taxon>
        <taxon>Cardiobacterium</taxon>
    </lineage>
</organism>
<accession>A0A381EG51</accession>
<dbReference type="AlphaFoldDB" id="A0A381EG51"/>
<name>A0A381EG51_9GAMM</name>
<gene>
    <name evidence="1" type="ORF">NCTC13294_02626</name>
</gene>
<proteinExistence type="predicted"/>